<comment type="caution">
    <text evidence="2">The sequence shown here is derived from an EMBL/GenBank/DDBJ whole genome shotgun (WGS) entry which is preliminary data.</text>
</comment>
<sequence length="984" mass="111454">MSPPVASSEGDGLIHSTGISIADVIKLPVCVDPLWSGPRQDMPYPMFKTLVQQQQAVYELKGGASFQYLMRCLDQPLLSEVQSAYLGGISQEKVWQCLDNRYEASWRTYGMNQRWKHLEQEPGETVHDFADRVKSLASIIHISTGSKPSEVDQAGAFRDGLAPSIYDKVDNFLGPRYVCFEEAKEVAEYYEFKVTKGNSKARNKIAPKNDKNKSHKVMETCRHFLRGFRHEQSSKKAPTGVSDAKGSAMVVIDEANESGEDELWPLVMVVQDGDSVGVSARQLASQIHEELPHWETPATEELKGKVEQWYDAVRWSIPKKELYALWRATRLAMEILGNCRSFKIPVSAVYFYTDSAICLWRLKRPKLDEDLSGLEKRWIREIRVVCEKLRTANLQGKVAHVRSASNLADAPTRSSFQPTTSVTAETARQWSNGSALVVYDPGQKAASHSADVGLSAEDFGLQCMAVVSNAGSETSIGPTTTSPPTEWRQRARVHQDTSPYLSTLKYFIVNGKSPPNCSVPHRLLVDATKYHVVEDNLICRAIRTTSDGQVLHQVVLDPKVDKDNLIYDVIDHYHSRTTHLGADAISREIKAEYYWPSMNRYVRSRLKSCDPCQRVHASVAWRKTVGVLRMKSTVPGQILGVDHVTNLPTGEGNYRHVLTVVCAATGYTWFRASRTVKTAETTKILESLLADISWPLCFVVDGGFKSEHFKEWCSVRNIRVAVLPPHHKSYGGWLERCHLHLRQYFATKHASGEDIKSWPTWIDDLQLVHNLTYFPGLSFGPGDLFFGRQLLRPWRTTSSEGQEVKDALRGVGQLLCPEEDVFLEELYKHRREEYGLRLQQYQRFWEDIKEVQQVKLSRRVRHGPFVFPVGAKCLVYCPEASNFKHSLKFAGPYEIEEWVSGSLRKIKSLGQGGHGLRDISPLQSVYNLCPYYEREDEEIQCWVQCDICDRWIPVTTSMYGRFSAMSTRFSCRLAGLHCRVAVSP</sequence>
<proteinExistence type="predicted"/>
<dbReference type="GO" id="GO:0015074">
    <property type="term" value="P:DNA integration"/>
    <property type="evidence" value="ECO:0007669"/>
    <property type="project" value="InterPro"/>
</dbReference>
<dbReference type="GO" id="GO:0003676">
    <property type="term" value="F:nucleic acid binding"/>
    <property type="evidence" value="ECO:0007669"/>
    <property type="project" value="InterPro"/>
</dbReference>
<evidence type="ECO:0000259" key="1">
    <source>
        <dbReference type="PROSITE" id="PS50994"/>
    </source>
</evidence>
<dbReference type="InterPro" id="IPR012337">
    <property type="entry name" value="RNaseH-like_sf"/>
</dbReference>
<evidence type="ECO:0000313" key="2">
    <source>
        <dbReference type="EMBL" id="KAF4673804.1"/>
    </source>
</evidence>
<dbReference type="SUPFAM" id="SSF53098">
    <property type="entry name" value="Ribonuclease H-like"/>
    <property type="match status" value="1"/>
</dbReference>
<dbReference type="PANTHER" id="PTHR37984:SF5">
    <property type="entry name" value="PROTEIN NYNRIN-LIKE"/>
    <property type="match status" value="1"/>
</dbReference>
<evidence type="ECO:0000313" key="3">
    <source>
        <dbReference type="Proteomes" id="UP000591131"/>
    </source>
</evidence>
<keyword evidence="3" id="KW-1185">Reference proteome</keyword>
<dbReference type="Gene3D" id="1.10.340.70">
    <property type="match status" value="1"/>
</dbReference>
<dbReference type="Proteomes" id="UP000591131">
    <property type="component" value="Unassembled WGS sequence"/>
</dbReference>
<dbReference type="AlphaFoldDB" id="A0A7J6MQM1"/>
<dbReference type="Gene3D" id="3.30.420.10">
    <property type="entry name" value="Ribonuclease H-like superfamily/Ribonuclease H"/>
    <property type="match status" value="1"/>
</dbReference>
<feature type="domain" description="Integrase catalytic" evidence="1">
    <location>
        <begin position="631"/>
        <end position="789"/>
    </location>
</feature>
<dbReference type="EMBL" id="JAAPAO010000075">
    <property type="protein sequence ID" value="KAF4673804.1"/>
    <property type="molecule type" value="Genomic_DNA"/>
</dbReference>
<dbReference type="OrthoDB" id="115435at2759"/>
<dbReference type="InterPro" id="IPR050951">
    <property type="entry name" value="Retrovirus_Pol_polyprotein"/>
</dbReference>
<reference evidence="2 3" key="1">
    <citation type="submission" date="2020-04" db="EMBL/GenBank/DDBJ databases">
        <title>Perkinsus chesapeaki whole genome sequence.</title>
        <authorList>
            <person name="Bogema D.R."/>
        </authorList>
    </citation>
    <scope>NUCLEOTIDE SEQUENCE [LARGE SCALE GENOMIC DNA]</scope>
    <source>
        <strain evidence="2">ATCC PRA-425</strain>
    </source>
</reference>
<dbReference type="Pfam" id="PF17921">
    <property type="entry name" value="Integrase_H2C2"/>
    <property type="match status" value="1"/>
</dbReference>
<dbReference type="InterPro" id="IPR001584">
    <property type="entry name" value="Integrase_cat-core"/>
</dbReference>
<name>A0A7J6MQM1_PERCH</name>
<dbReference type="InterPro" id="IPR041588">
    <property type="entry name" value="Integrase_H2C2"/>
</dbReference>
<dbReference type="InterPro" id="IPR036397">
    <property type="entry name" value="RNaseH_sf"/>
</dbReference>
<protein>
    <recommendedName>
        <fullName evidence="1">Integrase catalytic domain-containing protein</fullName>
    </recommendedName>
</protein>
<gene>
    <name evidence="2" type="ORF">FOL47_010063</name>
</gene>
<organism evidence="2 3">
    <name type="scientific">Perkinsus chesapeaki</name>
    <name type="common">Clam parasite</name>
    <name type="synonym">Perkinsus andrewsi</name>
    <dbReference type="NCBI Taxonomy" id="330153"/>
    <lineage>
        <taxon>Eukaryota</taxon>
        <taxon>Sar</taxon>
        <taxon>Alveolata</taxon>
        <taxon>Perkinsozoa</taxon>
        <taxon>Perkinsea</taxon>
        <taxon>Perkinsida</taxon>
        <taxon>Perkinsidae</taxon>
        <taxon>Perkinsus</taxon>
    </lineage>
</organism>
<dbReference type="PANTHER" id="PTHR37984">
    <property type="entry name" value="PROTEIN CBG26694"/>
    <property type="match status" value="1"/>
</dbReference>
<dbReference type="PROSITE" id="PS50994">
    <property type="entry name" value="INTEGRASE"/>
    <property type="match status" value="1"/>
</dbReference>
<accession>A0A7J6MQM1</accession>